<proteinExistence type="predicted"/>
<accession>A0ABR0FI68</accession>
<name>A0ABR0FI68_9PEZI</name>
<gene>
    <name evidence="2" type="ORF">QC761_510125</name>
</gene>
<sequence>MRTTRSASKKRTESLSSPPKKANQPSKSFPPKTDDGHYIIVNGRKWRATDPLIPDHALAELKHFLAKGRSGARRQNKNDMQKLPLSRKTTGLAKLGLGERGKPEWWNDTDEGRKERWENALIQLRELHAESST</sequence>
<organism evidence="2 3">
    <name type="scientific">Podospora bellae-mahoneyi</name>
    <dbReference type="NCBI Taxonomy" id="2093777"/>
    <lineage>
        <taxon>Eukaryota</taxon>
        <taxon>Fungi</taxon>
        <taxon>Dikarya</taxon>
        <taxon>Ascomycota</taxon>
        <taxon>Pezizomycotina</taxon>
        <taxon>Sordariomycetes</taxon>
        <taxon>Sordariomycetidae</taxon>
        <taxon>Sordariales</taxon>
        <taxon>Podosporaceae</taxon>
        <taxon>Podospora</taxon>
    </lineage>
</organism>
<protein>
    <submittedName>
        <fullName evidence="2">Uncharacterized protein</fullName>
    </submittedName>
</protein>
<dbReference type="GeneID" id="87899702"/>
<dbReference type="Proteomes" id="UP001322138">
    <property type="component" value="Unassembled WGS sequence"/>
</dbReference>
<keyword evidence="3" id="KW-1185">Reference proteome</keyword>
<reference evidence="2 3" key="1">
    <citation type="journal article" date="2023" name="bioRxiv">
        <title>High-quality genome assemblies of four members of thePodospora anserinaspecies complex.</title>
        <authorList>
            <person name="Ament-Velasquez S.L."/>
            <person name="Vogan A.A."/>
            <person name="Wallerman O."/>
            <person name="Hartmann F."/>
            <person name="Gautier V."/>
            <person name="Silar P."/>
            <person name="Giraud T."/>
            <person name="Johannesson H."/>
        </authorList>
    </citation>
    <scope>NUCLEOTIDE SEQUENCE [LARGE SCALE GENOMIC DNA]</scope>
    <source>
        <strain evidence="2 3">CBS 112042</strain>
    </source>
</reference>
<evidence type="ECO:0000313" key="2">
    <source>
        <dbReference type="EMBL" id="KAK4642582.1"/>
    </source>
</evidence>
<evidence type="ECO:0000256" key="1">
    <source>
        <dbReference type="SAM" id="MobiDB-lite"/>
    </source>
</evidence>
<dbReference type="EMBL" id="JAFFGZ010000007">
    <property type="protein sequence ID" value="KAK4642582.1"/>
    <property type="molecule type" value="Genomic_DNA"/>
</dbReference>
<feature type="region of interest" description="Disordered" evidence="1">
    <location>
        <begin position="1"/>
        <end position="36"/>
    </location>
</feature>
<dbReference type="RefSeq" id="XP_062731558.1">
    <property type="nucleotide sequence ID" value="XM_062880220.1"/>
</dbReference>
<comment type="caution">
    <text evidence="2">The sequence shown here is derived from an EMBL/GenBank/DDBJ whole genome shotgun (WGS) entry which is preliminary data.</text>
</comment>
<evidence type="ECO:0000313" key="3">
    <source>
        <dbReference type="Proteomes" id="UP001322138"/>
    </source>
</evidence>